<evidence type="ECO:0000313" key="2">
    <source>
        <dbReference type="Proteomes" id="UP001595776"/>
    </source>
</evidence>
<dbReference type="PANTHER" id="PTHR30217">
    <property type="entry name" value="PEPTIDASE U32 FAMILY"/>
    <property type="match status" value="1"/>
</dbReference>
<protein>
    <submittedName>
        <fullName evidence="1">U32 family peptidase</fullName>
    </submittedName>
</protein>
<dbReference type="EMBL" id="JBHSCR010000001">
    <property type="protein sequence ID" value="MFC4346552.1"/>
    <property type="molecule type" value="Genomic_DNA"/>
</dbReference>
<name>A0ABV8U5T1_9PROT</name>
<gene>
    <name evidence="1" type="ORF">ACFO5Q_01670</name>
</gene>
<dbReference type="Proteomes" id="UP001595776">
    <property type="component" value="Unassembled WGS sequence"/>
</dbReference>
<evidence type="ECO:0000313" key="1">
    <source>
        <dbReference type="EMBL" id="MFC4346552.1"/>
    </source>
</evidence>
<organism evidence="1 2">
    <name type="scientific">Kordiimonas lipolytica</name>
    <dbReference type="NCBI Taxonomy" id="1662421"/>
    <lineage>
        <taxon>Bacteria</taxon>
        <taxon>Pseudomonadati</taxon>
        <taxon>Pseudomonadota</taxon>
        <taxon>Alphaproteobacteria</taxon>
        <taxon>Kordiimonadales</taxon>
        <taxon>Kordiimonadaceae</taxon>
        <taxon>Kordiimonas</taxon>
    </lineage>
</organism>
<dbReference type="Pfam" id="PF01136">
    <property type="entry name" value="Peptidase_U32"/>
    <property type="match status" value="1"/>
</dbReference>
<proteinExistence type="predicted"/>
<dbReference type="InterPro" id="IPR051454">
    <property type="entry name" value="RNA/ubiquinone_mod_enzymes"/>
</dbReference>
<sequence>MTQNAPTLSLGPLLFNWPAENMRDFYFRIADEADLDIVYFGEVVCAKRRPFQLPFYEAILERLARGGKQVILSTLQLVMDTKDQQAVADMVAFTGDYLVEANDLSSCAALAGKPHALGPSVNIYNEDTLRYFEGEGATRISLNAELPVDSLQALADVATVDLEVQAFGRAPLAISARCFHARTHGLAKNGCQYVCEKDLDGLAVDTLDDQPFLAVNGLQTLSQAYLCLLEEIPALQDMGIIGLRLSPHSCDMVKVSEIYRARAARRSSATETLEALKAVLNGQPLANGFFHGEEGLKYVASHI</sequence>
<comment type="caution">
    <text evidence="1">The sequence shown here is derived from an EMBL/GenBank/DDBJ whole genome shotgun (WGS) entry which is preliminary data.</text>
</comment>
<accession>A0ABV8U5T1</accession>
<dbReference type="NCBIfam" id="NF011991">
    <property type="entry name" value="PRK15447.1"/>
    <property type="match status" value="1"/>
</dbReference>
<dbReference type="RefSeq" id="WP_068150275.1">
    <property type="nucleotide sequence ID" value="NZ_JBHSCR010000001.1"/>
</dbReference>
<dbReference type="PANTHER" id="PTHR30217:SF11">
    <property type="entry name" value="UBIQUINONE BIOSYNTHESIS PROTEIN UBIV"/>
    <property type="match status" value="1"/>
</dbReference>
<reference evidence="2" key="1">
    <citation type="journal article" date="2019" name="Int. J. Syst. Evol. Microbiol.">
        <title>The Global Catalogue of Microorganisms (GCM) 10K type strain sequencing project: providing services to taxonomists for standard genome sequencing and annotation.</title>
        <authorList>
            <consortium name="The Broad Institute Genomics Platform"/>
            <consortium name="The Broad Institute Genome Sequencing Center for Infectious Disease"/>
            <person name="Wu L."/>
            <person name="Ma J."/>
        </authorList>
    </citation>
    <scope>NUCLEOTIDE SEQUENCE [LARGE SCALE GENOMIC DNA]</scope>
    <source>
        <strain evidence="2">CGMCC 1.15304</strain>
    </source>
</reference>
<dbReference type="InterPro" id="IPR001539">
    <property type="entry name" value="Peptidase_U32"/>
</dbReference>
<keyword evidence="2" id="KW-1185">Reference proteome</keyword>